<comment type="caution">
    <text evidence="4">Lacks conserved residue(s) required for the propagation of feature annotation.</text>
</comment>
<comment type="catalytic activity">
    <reaction evidence="4">
        <text>UTP + H2O = UMP + diphosphate + H(+)</text>
        <dbReference type="Rhea" id="RHEA:29395"/>
        <dbReference type="ChEBI" id="CHEBI:15377"/>
        <dbReference type="ChEBI" id="CHEBI:15378"/>
        <dbReference type="ChEBI" id="CHEBI:33019"/>
        <dbReference type="ChEBI" id="CHEBI:46398"/>
        <dbReference type="ChEBI" id="CHEBI:57865"/>
        <dbReference type="EC" id="3.6.1.9"/>
    </reaction>
</comment>
<reference evidence="5 6" key="1">
    <citation type="submission" date="2019-08" db="EMBL/GenBank/DDBJ databases">
        <title>Genome sequence of Psychrobacter frigidicola ACAM304 (type strain).</title>
        <authorList>
            <person name="Bowman J.P."/>
        </authorList>
    </citation>
    <scope>NUCLEOTIDE SEQUENCE [LARGE SCALE GENOMIC DNA]</scope>
    <source>
        <strain evidence="5 6">ACAM 304</strain>
    </source>
</reference>
<feature type="site" description="Important for substrate specificity" evidence="4">
    <location>
        <position position="196"/>
    </location>
</feature>
<dbReference type="GO" id="GO:0005737">
    <property type="term" value="C:cytoplasm"/>
    <property type="evidence" value="ECO:0007669"/>
    <property type="project" value="UniProtKB-SubCell"/>
</dbReference>
<dbReference type="HAMAP" id="MF_00528">
    <property type="entry name" value="Maf"/>
    <property type="match status" value="1"/>
</dbReference>
<comment type="similarity">
    <text evidence="4">Belongs to the Maf family. YhdE subfamily.</text>
</comment>
<evidence type="ECO:0000313" key="5">
    <source>
        <dbReference type="EMBL" id="TXD96543.1"/>
    </source>
</evidence>
<dbReference type="SUPFAM" id="SSF52972">
    <property type="entry name" value="ITPase-like"/>
    <property type="match status" value="1"/>
</dbReference>
<dbReference type="InterPro" id="IPR003697">
    <property type="entry name" value="Maf-like"/>
</dbReference>
<evidence type="ECO:0000256" key="1">
    <source>
        <dbReference type="ARBA" id="ARBA00001968"/>
    </source>
</evidence>
<dbReference type="Gene3D" id="3.90.950.10">
    <property type="match status" value="1"/>
</dbReference>
<dbReference type="Pfam" id="PF02545">
    <property type="entry name" value="Maf"/>
    <property type="match status" value="1"/>
</dbReference>
<dbReference type="GO" id="GO:0036221">
    <property type="term" value="F:UTP diphosphatase activity"/>
    <property type="evidence" value="ECO:0007669"/>
    <property type="project" value="RHEA"/>
</dbReference>
<evidence type="ECO:0000313" key="6">
    <source>
        <dbReference type="Proteomes" id="UP000321903"/>
    </source>
</evidence>
<comment type="caution">
    <text evidence="5">The sequence shown here is derived from an EMBL/GenBank/DDBJ whole genome shotgun (WGS) entry which is preliminary data.</text>
</comment>
<keyword evidence="3 4" id="KW-0546">Nucleotide metabolism</keyword>
<dbReference type="RefSeq" id="WP_147224124.1">
    <property type="nucleotide sequence ID" value="NZ_CAJGYY010000001.1"/>
</dbReference>
<name>A0A5C6ZZY4_9GAMM</name>
<protein>
    <recommendedName>
        <fullName evidence="4">dTTP/UTP pyrophosphatase</fullName>
        <shortName evidence="4">dTTPase/UTPase</shortName>
        <ecNumber evidence="4">3.6.1.9</ecNumber>
    </recommendedName>
    <alternativeName>
        <fullName evidence="4">Nucleoside triphosphate pyrophosphatase</fullName>
    </alternativeName>
    <alternativeName>
        <fullName evidence="4">Nucleotide pyrophosphatase</fullName>
        <shortName evidence="4">Nucleotide PPase</shortName>
    </alternativeName>
</protein>
<dbReference type="PANTHER" id="PTHR43213">
    <property type="entry name" value="BIFUNCTIONAL DTTP/UTP PYROPHOSPHATASE/METHYLTRANSFERASE PROTEIN-RELATED"/>
    <property type="match status" value="1"/>
</dbReference>
<comment type="function">
    <text evidence="4">Nucleoside triphosphate pyrophosphatase that hydrolyzes dTTP and UTP. May have a dual role in cell division arrest and in preventing the incorporation of modified nucleotides into cellular nucleic acids.</text>
</comment>
<dbReference type="InterPro" id="IPR029001">
    <property type="entry name" value="ITPase-like_fam"/>
</dbReference>
<evidence type="ECO:0000256" key="3">
    <source>
        <dbReference type="ARBA" id="ARBA00023080"/>
    </source>
</evidence>
<dbReference type="PIRSF" id="PIRSF006305">
    <property type="entry name" value="Maf"/>
    <property type="match status" value="1"/>
</dbReference>
<proteinExistence type="inferred from homology"/>
<evidence type="ECO:0000256" key="2">
    <source>
        <dbReference type="ARBA" id="ARBA00022801"/>
    </source>
</evidence>
<comment type="catalytic activity">
    <reaction evidence="4">
        <text>dTTP + H2O = dTMP + diphosphate + H(+)</text>
        <dbReference type="Rhea" id="RHEA:28534"/>
        <dbReference type="ChEBI" id="CHEBI:15377"/>
        <dbReference type="ChEBI" id="CHEBI:15378"/>
        <dbReference type="ChEBI" id="CHEBI:33019"/>
        <dbReference type="ChEBI" id="CHEBI:37568"/>
        <dbReference type="ChEBI" id="CHEBI:63528"/>
        <dbReference type="EC" id="3.6.1.9"/>
    </reaction>
</comment>
<dbReference type="EC" id="3.6.1.9" evidence="4"/>
<keyword evidence="6" id="KW-1185">Reference proteome</keyword>
<comment type="cofactor">
    <cofactor evidence="1 4">
        <name>a divalent metal cation</name>
        <dbReference type="ChEBI" id="CHEBI:60240"/>
    </cofactor>
</comment>
<keyword evidence="4" id="KW-0963">Cytoplasm</keyword>
<comment type="subcellular location">
    <subcellularLocation>
        <location evidence="4">Cytoplasm</location>
    </subcellularLocation>
</comment>
<keyword evidence="2 4" id="KW-0378">Hydrolase</keyword>
<dbReference type="Proteomes" id="UP000321903">
    <property type="component" value="Unassembled WGS sequence"/>
</dbReference>
<feature type="active site" description="Proton acceptor" evidence="4">
    <location>
        <position position="87"/>
    </location>
</feature>
<dbReference type="GO" id="GO:0036218">
    <property type="term" value="F:dTTP diphosphatase activity"/>
    <property type="evidence" value="ECO:0007669"/>
    <property type="project" value="RHEA"/>
</dbReference>
<dbReference type="CDD" id="cd00555">
    <property type="entry name" value="Maf"/>
    <property type="match status" value="1"/>
</dbReference>
<feature type="site" description="Important for substrate specificity" evidence="4">
    <location>
        <position position="88"/>
    </location>
</feature>
<dbReference type="GO" id="GO:0009117">
    <property type="term" value="P:nucleotide metabolic process"/>
    <property type="evidence" value="ECO:0007669"/>
    <property type="project" value="UniProtKB-KW"/>
</dbReference>
<dbReference type="EMBL" id="VORZ01000003">
    <property type="protein sequence ID" value="TXD96543.1"/>
    <property type="molecule type" value="Genomic_DNA"/>
</dbReference>
<organism evidence="5 6">
    <name type="scientific">Psychrobacter frigidicola</name>
    <dbReference type="NCBI Taxonomy" id="45611"/>
    <lineage>
        <taxon>Bacteria</taxon>
        <taxon>Pseudomonadati</taxon>
        <taxon>Pseudomonadota</taxon>
        <taxon>Gammaproteobacteria</taxon>
        <taxon>Moraxellales</taxon>
        <taxon>Moraxellaceae</taxon>
        <taxon>Psychrobacter</taxon>
    </lineage>
</organism>
<accession>A0A5C6ZZY4</accession>
<dbReference type="NCBIfam" id="TIGR00172">
    <property type="entry name" value="maf"/>
    <property type="match status" value="1"/>
</dbReference>
<dbReference type="OrthoDB" id="9807767at2"/>
<feature type="site" description="Important for substrate specificity" evidence="4">
    <location>
        <position position="11"/>
    </location>
</feature>
<gene>
    <name evidence="5" type="primary">maf</name>
    <name evidence="5" type="ORF">ES754_10425</name>
</gene>
<sequence>MDIILASGSPRRHELLAAAQLEFSIMSVDIDETPHDDESPKDYIQRMVTTKATAAVAKLNADHQNNQSQLSTFSLALNIPFIILTADTIGVLPDGKTVLVKPTDCNHAYSMWQRMSDKTHQVWTAVQATQVILTAIDKTNSNDSISSVDTIELQVIWQQQIIERTDVSFVPLTPDMMANYWNSGEPADKAGGYGIQGLAAAWVTRINGSYTNVVGLPLAQTLALINDASNGYNNNKIKLIS</sequence>
<evidence type="ECO:0000256" key="4">
    <source>
        <dbReference type="HAMAP-Rule" id="MF_00528"/>
    </source>
</evidence>
<dbReference type="PANTHER" id="PTHR43213:SF5">
    <property type="entry name" value="BIFUNCTIONAL DTTP_UTP PYROPHOSPHATASE_METHYLTRANSFERASE PROTEIN-RELATED"/>
    <property type="match status" value="1"/>
</dbReference>
<dbReference type="AlphaFoldDB" id="A0A5C6ZZY4"/>